<feature type="domain" description="F-box" evidence="1">
    <location>
        <begin position="1"/>
        <end position="46"/>
    </location>
</feature>
<dbReference type="PANTHER" id="PTHR46586:SF3">
    <property type="entry name" value="ANKYRIN REPEAT-CONTAINING PROTEIN"/>
    <property type="match status" value="1"/>
</dbReference>
<organism evidence="2 3">
    <name type="scientific">Pandoravirus salinus</name>
    <dbReference type="NCBI Taxonomy" id="1349410"/>
    <lineage>
        <taxon>Viruses</taxon>
        <taxon>Pandoravirus</taxon>
    </lineage>
</organism>
<evidence type="ECO:0000259" key="1">
    <source>
        <dbReference type="PROSITE" id="PS50181"/>
    </source>
</evidence>
<dbReference type="InterPro" id="IPR001810">
    <property type="entry name" value="F-box_dom"/>
</dbReference>
<name>S4VYY1_9VIRU</name>
<dbReference type="Proteomes" id="UP000204584">
    <property type="component" value="Segment"/>
</dbReference>
<protein>
    <submittedName>
        <fullName evidence="2">F-box domain containing protein</fullName>
    </submittedName>
</protein>
<reference evidence="2 3" key="1">
    <citation type="journal article" date="2013" name="Science">
        <title>Pandoraviruses: amoeba viruses with genomes up to 2.5 Mb reaching that of parasitic eukaryotes.</title>
        <authorList>
            <person name="Philippe N."/>
            <person name="Legendre M."/>
            <person name="Doutre G."/>
            <person name="Coute Y."/>
            <person name="Poirot O."/>
            <person name="Lescot M."/>
            <person name="Arslan D."/>
            <person name="Seltzer V."/>
            <person name="Bertaux L."/>
            <person name="Bruley C."/>
            <person name="Garin J."/>
            <person name="Claverie J.M."/>
            <person name="Abergel C."/>
        </authorList>
    </citation>
    <scope>NUCLEOTIDE SEQUENCE [LARGE SCALE GENOMIC DNA]</scope>
</reference>
<gene>
    <name evidence="2" type="ORF">psal_cds_721</name>
</gene>
<dbReference type="PROSITE" id="PS50181">
    <property type="entry name" value="FBOX"/>
    <property type="match status" value="1"/>
</dbReference>
<dbReference type="KEGG" id="vg:16606483"/>
<evidence type="ECO:0000313" key="3">
    <source>
        <dbReference type="Proteomes" id="UP000204584"/>
    </source>
</evidence>
<proteinExistence type="predicted"/>
<dbReference type="RefSeq" id="YP_008437769.1">
    <property type="nucleotide sequence ID" value="NC_022098.1"/>
</dbReference>
<accession>S4VYY1</accession>
<dbReference type="InterPro" id="IPR052050">
    <property type="entry name" value="SecEffector_AnkRepeat"/>
</dbReference>
<dbReference type="InterPro" id="IPR002110">
    <property type="entry name" value="Ankyrin_rpt"/>
</dbReference>
<dbReference type="SUPFAM" id="SSF81383">
    <property type="entry name" value="F-box domain"/>
    <property type="match status" value="1"/>
</dbReference>
<dbReference type="InterPro" id="IPR036770">
    <property type="entry name" value="Ankyrin_rpt-contain_sf"/>
</dbReference>
<keyword evidence="3" id="KW-1185">Reference proteome</keyword>
<evidence type="ECO:0000313" key="2">
    <source>
        <dbReference type="EMBL" id="AGO84696.1"/>
    </source>
</evidence>
<dbReference type="PANTHER" id="PTHR46586">
    <property type="entry name" value="ANKYRIN REPEAT-CONTAINING PROTEIN"/>
    <property type="match status" value="1"/>
</dbReference>
<dbReference type="InterPro" id="IPR036047">
    <property type="entry name" value="F-box-like_dom_sf"/>
</dbReference>
<dbReference type="EMBL" id="KC977571">
    <property type="protein sequence ID" value="AGO84696.1"/>
    <property type="molecule type" value="Genomic_DNA"/>
</dbReference>
<dbReference type="Gene3D" id="1.25.40.20">
    <property type="entry name" value="Ankyrin repeat-containing domain"/>
    <property type="match status" value="1"/>
</dbReference>
<dbReference type="Gene3D" id="1.20.1280.50">
    <property type="match status" value="1"/>
</dbReference>
<dbReference type="SUPFAM" id="SSF48403">
    <property type="entry name" value="Ankyrin repeat"/>
    <property type="match status" value="1"/>
</dbReference>
<sequence length="440" mass="47708">MMGALPDELLCAVFAHLPCLVLRSAVLLVCRRWHDVAGDPVALQRHVSCIDATRTMKRPNRWCDAAASGHLLCLAHARRRLGLAWGATTCQAAAREGRLDCLRFAHVNGCPWDRNTTRVSAADGHLDCFLYASRNGCAIDYESVDAAARNGHADILGAIGATPSAHTIDAWTCERAAAGGHLDVIRRPLQMGVVPDPDSLTSAIYAGHMATIKYLIREHGMRPRWGEFSHVGARGSLDLIRYLCETSDDDDGIREMASAAIGKHRRAAALYLLERGTPVSISDAKRIVKHGWADVIDVVCATDVDWAESVARWSIDYGRIQCLERALERGAAADWHLVKRAAGCGQVAMIDLLVARGAAWTVRAMHEAACNGHVEALSGAQLAGIRFDADALASAAANGHYEAVRYLCKRQCPVDDRARALAKACGHDEIVRYLADRGCP</sequence>
<dbReference type="Pfam" id="PF12796">
    <property type="entry name" value="Ank_2"/>
    <property type="match status" value="1"/>
</dbReference>
<dbReference type="GeneID" id="16606483"/>
<dbReference type="Pfam" id="PF12937">
    <property type="entry name" value="F-box-like"/>
    <property type="match status" value="1"/>
</dbReference>